<keyword evidence="4" id="KW-0256">Endoplasmic reticulum</keyword>
<dbReference type="Proteomes" id="UP000823749">
    <property type="component" value="Chromosome 8"/>
</dbReference>
<feature type="transmembrane region" description="Helical" evidence="10">
    <location>
        <begin position="12"/>
        <end position="34"/>
    </location>
</feature>
<evidence type="ECO:0000256" key="7">
    <source>
        <dbReference type="ARBA" id="ARBA00023294"/>
    </source>
</evidence>
<dbReference type="GO" id="GO:0005789">
    <property type="term" value="C:endoplasmic reticulum membrane"/>
    <property type="evidence" value="ECO:0007669"/>
    <property type="project" value="UniProtKB-SubCell"/>
</dbReference>
<evidence type="ECO:0000256" key="3">
    <source>
        <dbReference type="ARBA" id="ARBA00022692"/>
    </source>
</evidence>
<keyword evidence="12" id="KW-1185">Reference proteome</keyword>
<protein>
    <recommendedName>
        <fullName evidence="13">Auxin efflux carrier family protein</fullName>
    </recommendedName>
</protein>
<keyword evidence="5 10" id="KW-1133">Transmembrane helix</keyword>
<evidence type="ECO:0000256" key="8">
    <source>
        <dbReference type="ARBA" id="ARBA00025100"/>
    </source>
</evidence>
<evidence type="ECO:0000256" key="2">
    <source>
        <dbReference type="ARBA" id="ARBA00022448"/>
    </source>
</evidence>
<sequence>MGFWSLFEVASMPIVQVLLLSLLGALMATNYLNLLPADARKSLNKIVFMVFTPCLMFANLAETVTFKDLVAWWFMPINVGLTFLFGGILGWIAVKLLKPKPHLEGLIIATCASGNLGNLLLIIIPAICSEDGSPFGDHDVCSTMGLSYASYSMALGGLYIWTFSYQLVRSSALKYKALEADEEVSKVPNKDLDANGKTHLLEGEVQENVAIVVSSMTSTEEDTENQAVFSLIQIVPEMPGSQTEKGNASFWGNALVILRQLLEELLAPPTLAAIVGFFFGAIPWLKNLIIGDTAPLRVIQDSIKLLGEGTIPCITLILGGNLTQGLRTGRLKPITIIAVILVRYVLLPVIGIGVVKAAGSLGFLPSDPLYHYVLLIQFALPPAMNIGNPLP</sequence>
<keyword evidence="6 10" id="KW-0472">Membrane</keyword>
<evidence type="ECO:0000313" key="12">
    <source>
        <dbReference type="Proteomes" id="UP000823749"/>
    </source>
</evidence>
<feature type="transmembrane region" description="Helical" evidence="10">
    <location>
        <begin position="72"/>
        <end position="94"/>
    </location>
</feature>
<keyword evidence="2" id="KW-0813">Transport</keyword>
<keyword evidence="7" id="KW-0927">Auxin signaling pathway</keyword>
<proteinExistence type="inferred from homology"/>
<dbReference type="GO" id="GO:0009734">
    <property type="term" value="P:auxin-activated signaling pathway"/>
    <property type="evidence" value="ECO:0007669"/>
    <property type="project" value="UniProtKB-KW"/>
</dbReference>
<comment type="function">
    <text evidence="8">Involved in cellular auxin homeostasis by regulating auxin metabolism. Regulates intracellular auxin accumulation at the endoplasmic reticulum and thus auxin availability for nuclear auxin signaling.</text>
</comment>
<evidence type="ECO:0008006" key="13">
    <source>
        <dbReference type="Google" id="ProtNLM"/>
    </source>
</evidence>
<evidence type="ECO:0000256" key="4">
    <source>
        <dbReference type="ARBA" id="ARBA00022824"/>
    </source>
</evidence>
<comment type="caution">
    <text evidence="11">The sequence shown here is derived from an EMBL/GenBank/DDBJ whole genome shotgun (WGS) entry which is preliminary data.</text>
</comment>
<dbReference type="EMBL" id="JACTNZ010000008">
    <property type="protein sequence ID" value="KAG5534469.1"/>
    <property type="molecule type" value="Genomic_DNA"/>
</dbReference>
<evidence type="ECO:0000256" key="9">
    <source>
        <dbReference type="ARBA" id="ARBA00025752"/>
    </source>
</evidence>
<dbReference type="AlphaFoldDB" id="A0AAV6J6X5"/>
<evidence type="ECO:0000256" key="10">
    <source>
        <dbReference type="SAM" id="Phobius"/>
    </source>
</evidence>
<evidence type="ECO:0000256" key="1">
    <source>
        <dbReference type="ARBA" id="ARBA00004477"/>
    </source>
</evidence>
<reference evidence="11" key="1">
    <citation type="submission" date="2020-08" db="EMBL/GenBank/DDBJ databases">
        <title>Plant Genome Project.</title>
        <authorList>
            <person name="Zhang R.-G."/>
        </authorList>
    </citation>
    <scope>NUCLEOTIDE SEQUENCE</scope>
    <source>
        <strain evidence="11">WSP0</strain>
        <tissue evidence="11">Leaf</tissue>
    </source>
</reference>
<feature type="transmembrane region" description="Helical" evidence="10">
    <location>
        <begin position="46"/>
        <end position="66"/>
    </location>
</feature>
<feature type="transmembrane region" description="Helical" evidence="10">
    <location>
        <begin position="106"/>
        <end position="128"/>
    </location>
</feature>
<evidence type="ECO:0000256" key="5">
    <source>
        <dbReference type="ARBA" id="ARBA00022989"/>
    </source>
</evidence>
<feature type="transmembrane region" description="Helical" evidence="10">
    <location>
        <begin position="148"/>
        <end position="168"/>
    </location>
</feature>
<dbReference type="InterPro" id="IPR004776">
    <property type="entry name" value="Mem_transp_PIN-like"/>
</dbReference>
<feature type="transmembrane region" description="Helical" evidence="10">
    <location>
        <begin position="334"/>
        <end position="357"/>
    </location>
</feature>
<comment type="similarity">
    <text evidence="9">Belongs to the auxin efflux carrier (TC 2.A.69.2) family.</text>
</comment>
<dbReference type="InterPro" id="IPR045033">
    <property type="entry name" value="PILS1/3/4/5/7"/>
</dbReference>
<evidence type="ECO:0000256" key="6">
    <source>
        <dbReference type="ARBA" id="ARBA00023136"/>
    </source>
</evidence>
<dbReference type="GO" id="GO:0080162">
    <property type="term" value="P:endoplasmic reticulum to cytosol auxin transport"/>
    <property type="evidence" value="ECO:0007669"/>
    <property type="project" value="InterPro"/>
</dbReference>
<comment type="subcellular location">
    <subcellularLocation>
        <location evidence="1">Endoplasmic reticulum membrane</location>
        <topology evidence="1">Multi-pass membrane protein</topology>
    </subcellularLocation>
</comment>
<keyword evidence="3 10" id="KW-0812">Transmembrane</keyword>
<organism evidence="11 12">
    <name type="scientific">Rhododendron griersonianum</name>
    <dbReference type="NCBI Taxonomy" id="479676"/>
    <lineage>
        <taxon>Eukaryota</taxon>
        <taxon>Viridiplantae</taxon>
        <taxon>Streptophyta</taxon>
        <taxon>Embryophyta</taxon>
        <taxon>Tracheophyta</taxon>
        <taxon>Spermatophyta</taxon>
        <taxon>Magnoliopsida</taxon>
        <taxon>eudicotyledons</taxon>
        <taxon>Gunneridae</taxon>
        <taxon>Pentapetalae</taxon>
        <taxon>asterids</taxon>
        <taxon>Ericales</taxon>
        <taxon>Ericaceae</taxon>
        <taxon>Ericoideae</taxon>
        <taxon>Rhodoreae</taxon>
        <taxon>Rhododendron</taxon>
    </lineage>
</organism>
<dbReference type="PANTHER" id="PTHR31651:SF3">
    <property type="entry name" value="PROTEIN PIN-LIKES 7"/>
    <property type="match status" value="1"/>
</dbReference>
<accession>A0AAV6J6X5</accession>
<gene>
    <name evidence="11" type="ORF">RHGRI_022563</name>
</gene>
<evidence type="ECO:0000313" key="11">
    <source>
        <dbReference type="EMBL" id="KAG5534469.1"/>
    </source>
</evidence>
<dbReference type="Pfam" id="PF03547">
    <property type="entry name" value="Mem_trans"/>
    <property type="match status" value="1"/>
</dbReference>
<dbReference type="PANTHER" id="PTHR31651">
    <property type="match status" value="1"/>
</dbReference>
<name>A0AAV6J6X5_9ERIC</name>